<evidence type="ECO:0000313" key="10">
    <source>
        <dbReference type="EMBL" id="SMH50875.1"/>
    </source>
</evidence>
<dbReference type="PANTHER" id="PTHR10815:SF5">
    <property type="entry name" value="METHYLATED-DNA--PROTEIN-CYSTEINE METHYLTRANSFERASE"/>
    <property type="match status" value="1"/>
</dbReference>
<evidence type="ECO:0000313" key="11">
    <source>
        <dbReference type="Proteomes" id="UP000193083"/>
    </source>
</evidence>
<dbReference type="InterPro" id="IPR036388">
    <property type="entry name" value="WH-like_DNA-bd_sf"/>
</dbReference>
<comment type="catalytic activity">
    <reaction evidence="8">
        <text>a 6-O-methyl-2'-deoxyguanosine in DNA + L-cysteinyl-[protein] = S-methyl-L-cysteinyl-[protein] + a 2'-deoxyguanosine in DNA</text>
        <dbReference type="Rhea" id="RHEA:24000"/>
        <dbReference type="Rhea" id="RHEA-COMP:10131"/>
        <dbReference type="Rhea" id="RHEA-COMP:10132"/>
        <dbReference type="Rhea" id="RHEA-COMP:11367"/>
        <dbReference type="Rhea" id="RHEA-COMP:11368"/>
        <dbReference type="ChEBI" id="CHEBI:29950"/>
        <dbReference type="ChEBI" id="CHEBI:82612"/>
        <dbReference type="ChEBI" id="CHEBI:85445"/>
        <dbReference type="ChEBI" id="CHEBI:85448"/>
        <dbReference type="EC" id="2.1.1.63"/>
    </reaction>
</comment>
<keyword evidence="11" id="KW-1185">Reference proteome</keyword>
<keyword evidence="7" id="KW-0234">DNA repair</keyword>
<dbReference type="PANTHER" id="PTHR10815">
    <property type="entry name" value="METHYLATED-DNA--PROTEIN-CYSTEINE METHYLTRANSFERASE"/>
    <property type="match status" value="1"/>
</dbReference>
<accession>A0A1X7PJL9</accession>
<dbReference type="InterPro" id="IPR014048">
    <property type="entry name" value="MethylDNA_cys_MeTrfase_DNA-bd"/>
</dbReference>
<evidence type="ECO:0000256" key="8">
    <source>
        <dbReference type="ARBA" id="ARBA00049348"/>
    </source>
</evidence>
<reference evidence="10 11" key="1">
    <citation type="submission" date="2017-04" db="EMBL/GenBank/DDBJ databases">
        <authorList>
            <person name="Afonso C.L."/>
            <person name="Miller P.J."/>
            <person name="Scott M.A."/>
            <person name="Spackman E."/>
            <person name="Goraichik I."/>
            <person name="Dimitrov K.M."/>
            <person name="Suarez D.L."/>
            <person name="Swayne D.E."/>
        </authorList>
    </citation>
    <scope>NUCLEOTIDE SEQUENCE [LARGE SCALE GENOMIC DNA]</scope>
    <source>
        <strain evidence="10 11">B5P</strain>
    </source>
</reference>
<organism evidence="10 11">
    <name type="scientific">Mesorhizobium australicum</name>
    <dbReference type="NCBI Taxonomy" id="536018"/>
    <lineage>
        <taxon>Bacteria</taxon>
        <taxon>Pseudomonadati</taxon>
        <taxon>Pseudomonadota</taxon>
        <taxon>Alphaproteobacteria</taxon>
        <taxon>Hyphomicrobiales</taxon>
        <taxon>Phyllobacteriaceae</taxon>
        <taxon>Mesorhizobium</taxon>
    </lineage>
</organism>
<dbReference type="SUPFAM" id="SSF46767">
    <property type="entry name" value="Methylated DNA-protein cysteine methyltransferase, C-terminal domain"/>
    <property type="match status" value="1"/>
</dbReference>
<keyword evidence="5 10" id="KW-0808">Transferase</keyword>
<dbReference type="GO" id="GO:0032259">
    <property type="term" value="P:methylation"/>
    <property type="evidence" value="ECO:0007669"/>
    <property type="project" value="UniProtKB-KW"/>
</dbReference>
<gene>
    <name evidence="10" type="ORF">SAMN02982922_4284</name>
</gene>
<evidence type="ECO:0000256" key="3">
    <source>
        <dbReference type="ARBA" id="ARBA00011918"/>
    </source>
</evidence>
<evidence type="ECO:0000259" key="9">
    <source>
        <dbReference type="Pfam" id="PF01035"/>
    </source>
</evidence>
<keyword evidence="4 10" id="KW-0489">Methyltransferase</keyword>
<dbReference type="EMBL" id="FXBL01000004">
    <property type="protein sequence ID" value="SMH50875.1"/>
    <property type="molecule type" value="Genomic_DNA"/>
</dbReference>
<dbReference type="Proteomes" id="UP000193083">
    <property type="component" value="Unassembled WGS sequence"/>
</dbReference>
<dbReference type="NCBIfam" id="TIGR00589">
    <property type="entry name" value="ogt"/>
    <property type="match status" value="1"/>
</dbReference>
<sequence>MDASSPLFHTVLDTVLGPIGLAWRAEANRAPVVRLQLPAGDAAETEKALTRRLASTRAAKLPPEIAKLAARIEAYAKGEQVDFSAVPVDFGPVEPLRRAIYAALRKLRHGETLTYGELAERAGFPGQAQAVGQAMGKNPVPLVVPCHRVLAAGGKIGGFSAPGGAATKEKMLRLEGAIATPAQGDLFG</sequence>
<proteinExistence type="inferred from homology"/>
<dbReference type="InterPro" id="IPR036217">
    <property type="entry name" value="MethylDNA_cys_MeTrfase_DNAb"/>
</dbReference>
<dbReference type="CDD" id="cd06445">
    <property type="entry name" value="ATase"/>
    <property type="match status" value="1"/>
</dbReference>
<dbReference type="GO" id="GO:0006281">
    <property type="term" value="P:DNA repair"/>
    <property type="evidence" value="ECO:0007669"/>
    <property type="project" value="UniProtKB-KW"/>
</dbReference>
<evidence type="ECO:0000256" key="6">
    <source>
        <dbReference type="ARBA" id="ARBA00022763"/>
    </source>
</evidence>
<comment type="similarity">
    <text evidence="2">Belongs to the MGMT family.</text>
</comment>
<protein>
    <recommendedName>
        <fullName evidence="3">methylated-DNA--[protein]-cysteine S-methyltransferase</fullName>
        <ecNumber evidence="3">2.1.1.63</ecNumber>
    </recommendedName>
</protein>
<evidence type="ECO:0000256" key="7">
    <source>
        <dbReference type="ARBA" id="ARBA00023204"/>
    </source>
</evidence>
<evidence type="ECO:0000256" key="5">
    <source>
        <dbReference type="ARBA" id="ARBA00022679"/>
    </source>
</evidence>
<dbReference type="InterPro" id="IPR001497">
    <property type="entry name" value="MethylDNA_cys_MeTrfase_AS"/>
</dbReference>
<evidence type="ECO:0000256" key="4">
    <source>
        <dbReference type="ARBA" id="ARBA00022603"/>
    </source>
</evidence>
<comment type="catalytic activity">
    <reaction evidence="1">
        <text>a 4-O-methyl-thymidine in DNA + L-cysteinyl-[protein] = a thymidine in DNA + S-methyl-L-cysteinyl-[protein]</text>
        <dbReference type="Rhea" id="RHEA:53428"/>
        <dbReference type="Rhea" id="RHEA-COMP:10131"/>
        <dbReference type="Rhea" id="RHEA-COMP:10132"/>
        <dbReference type="Rhea" id="RHEA-COMP:13555"/>
        <dbReference type="Rhea" id="RHEA-COMP:13556"/>
        <dbReference type="ChEBI" id="CHEBI:29950"/>
        <dbReference type="ChEBI" id="CHEBI:82612"/>
        <dbReference type="ChEBI" id="CHEBI:137386"/>
        <dbReference type="ChEBI" id="CHEBI:137387"/>
        <dbReference type="EC" id="2.1.1.63"/>
    </reaction>
</comment>
<dbReference type="EC" id="2.1.1.63" evidence="3"/>
<keyword evidence="6" id="KW-0227">DNA damage</keyword>
<feature type="domain" description="Methylated-DNA-[protein]-cysteine S-methyltransferase DNA binding" evidence="9">
    <location>
        <begin position="96"/>
        <end position="177"/>
    </location>
</feature>
<evidence type="ECO:0000256" key="2">
    <source>
        <dbReference type="ARBA" id="ARBA00008711"/>
    </source>
</evidence>
<dbReference type="AlphaFoldDB" id="A0A1X7PJL9"/>
<evidence type="ECO:0000256" key="1">
    <source>
        <dbReference type="ARBA" id="ARBA00001286"/>
    </source>
</evidence>
<dbReference type="Gene3D" id="1.10.10.10">
    <property type="entry name" value="Winged helix-like DNA-binding domain superfamily/Winged helix DNA-binding domain"/>
    <property type="match status" value="1"/>
</dbReference>
<dbReference type="PROSITE" id="PS00374">
    <property type="entry name" value="MGMT"/>
    <property type="match status" value="1"/>
</dbReference>
<dbReference type="RefSeq" id="WP_244561805.1">
    <property type="nucleotide sequence ID" value="NZ_FXBL01000004.1"/>
</dbReference>
<dbReference type="GO" id="GO:0003908">
    <property type="term" value="F:methylated-DNA-[protein]-cysteine S-methyltransferase activity"/>
    <property type="evidence" value="ECO:0007669"/>
    <property type="project" value="UniProtKB-EC"/>
</dbReference>
<dbReference type="Pfam" id="PF01035">
    <property type="entry name" value="DNA_binding_1"/>
    <property type="match status" value="1"/>
</dbReference>
<dbReference type="FunFam" id="1.10.10.10:FF:000214">
    <property type="entry name" value="Methylated-DNA--protein-cysteine methyltransferase"/>
    <property type="match status" value="1"/>
</dbReference>
<name>A0A1X7PJL9_9HYPH</name>